<name>A0A0N8H3L4_9FLAO</name>
<dbReference type="STRING" id="1300341.I595_2878"/>
<protein>
    <submittedName>
        <fullName evidence="1">Uncharacterized protein</fullName>
    </submittedName>
</protein>
<dbReference type="RefSeq" id="WP_054559888.1">
    <property type="nucleotide sequence ID" value="NZ_LDJX01000006.1"/>
</dbReference>
<comment type="caution">
    <text evidence="1">The sequence shown here is derived from an EMBL/GenBank/DDBJ whole genome shotgun (WGS) entry which is preliminary data.</text>
</comment>
<sequence length="87" mass="9818">MPAHINGPSIPSREVVIRSFLKAWVDYGRNLFIGDSHMEAAGTTSLSQKRVLTIYLPFPGFLWAVKATVTITAIKKPTLFYSWLFVF</sequence>
<accession>A0A0N8H3L4</accession>
<proteinExistence type="predicted"/>
<dbReference type="Proteomes" id="UP000050280">
    <property type="component" value="Unassembled WGS sequence"/>
</dbReference>
<reference evidence="1 2" key="1">
    <citation type="submission" date="2015-09" db="EMBL/GenBank/DDBJ databases">
        <title>Genome sequence of the marine flavobacterium Croceitalea dokdonensis DOKDO 023 that contains proton- and sodium-pumping rhodopsins.</title>
        <authorList>
            <person name="Kwon S.-K."/>
            <person name="Lee H.K."/>
            <person name="Kwak M.-J."/>
            <person name="Kim J.F."/>
        </authorList>
    </citation>
    <scope>NUCLEOTIDE SEQUENCE [LARGE SCALE GENOMIC DNA]</scope>
    <source>
        <strain evidence="1 2">DOKDO 023</strain>
    </source>
</reference>
<keyword evidence="2" id="KW-1185">Reference proteome</keyword>
<organism evidence="1 2">
    <name type="scientific">Croceitalea dokdonensis DOKDO 023</name>
    <dbReference type="NCBI Taxonomy" id="1300341"/>
    <lineage>
        <taxon>Bacteria</taxon>
        <taxon>Pseudomonadati</taxon>
        <taxon>Bacteroidota</taxon>
        <taxon>Flavobacteriia</taxon>
        <taxon>Flavobacteriales</taxon>
        <taxon>Flavobacteriaceae</taxon>
        <taxon>Croceitalea</taxon>
    </lineage>
</organism>
<dbReference type="AlphaFoldDB" id="A0A0N8H3L4"/>
<gene>
    <name evidence="1" type="ORF">I595_2878</name>
</gene>
<dbReference type="EMBL" id="LDJX01000006">
    <property type="protein sequence ID" value="KPM30900.1"/>
    <property type="molecule type" value="Genomic_DNA"/>
</dbReference>
<evidence type="ECO:0000313" key="2">
    <source>
        <dbReference type="Proteomes" id="UP000050280"/>
    </source>
</evidence>
<evidence type="ECO:0000313" key="1">
    <source>
        <dbReference type="EMBL" id="KPM30900.1"/>
    </source>
</evidence>